<evidence type="ECO:0000313" key="8">
    <source>
        <dbReference type="Proteomes" id="UP000366051"/>
    </source>
</evidence>
<feature type="domain" description="GGDEF" evidence="6">
    <location>
        <begin position="166"/>
        <end position="303"/>
    </location>
</feature>
<feature type="modified residue" description="4-aspartylphosphate" evidence="3">
    <location>
        <position position="64"/>
    </location>
</feature>
<dbReference type="CDD" id="cd00156">
    <property type="entry name" value="REC"/>
    <property type="match status" value="1"/>
</dbReference>
<comment type="function">
    <text evidence="2">May play the central regulatory role in sporulation. It may be an element of the effector pathway responsible for the activation of sporulation genes in response to nutritional stress. Spo0A may act in concert with spo0H (a sigma factor) to control the expression of some genes that are critical to the sporulation process.</text>
</comment>
<protein>
    <recommendedName>
        <fullName evidence="1">Stage 0 sporulation protein A homolog</fullName>
    </recommendedName>
</protein>
<dbReference type="InterPro" id="IPR000160">
    <property type="entry name" value="GGDEF_dom"/>
</dbReference>
<dbReference type="CDD" id="cd01949">
    <property type="entry name" value="GGDEF"/>
    <property type="match status" value="1"/>
</dbReference>
<dbReference type="OrthoDB" id="9805474at2"/>
<dbReference type="Pfam" id="PF00072">
    <property type="entry name" value="Response_reg"/>
    <property type="match status" value="1"/>
</dbReference>
<evidence type="ECO:0000259" key="6">
    <source>
        <dbReference type="PROSITE" id="PS50887"/>
    </source>
</evidence>
<dbReference type="PANTHER" id="PTHR33121:SF71">
    <property type="entry name" value="OXYGEN SENSOR PROTEIN DOSP"/>
    <property type="match status" value="1"/>
</dbReference>
<dbReference type="Proteomes" id="UP000366051">
    <property type="component" value="Chromosome"/>
</dbReference>
<dbReference type="KEGG" id="hcv:FTV88_2515"/>
<dbReference type="SMART" id="SM00052">
    <property type="entry name" value="EAL"/>
    <property type="match status" value="1"/>
</dbReference>
<dbReference type="SMART" id="SM00448">
    <property type="entry name" value="REC"/>
    <property type="match status" value="1"/>
</dbReference>
<reference evidence="8" key="1">
    <citation type="submission" date="2019-11" db="EMBL/GenBank/DDBJ databases">
        <title>Genome sequence of Heliorestis convoluta strain HH, an alkaliphilic and minimalistic phototrophic bacterium from a soda lake in Egypt.</title>
        <authorList>
            <person name="Dewey E.D."/>
            <person name="Stokes L.M."/>
            <person name="Burchell B.M."/>
            <person name="Shaffer K.N."/>
            <person name="Huntington A.M."/>
            <person name="Baker J.M."/>
            <person name="Nadendla S."/>
            <person name="Giglio M.G."/>
            <person name="Touchman J.W."/>
            <person name="Blankenship R.E."/>
            <person name="Madigan M.T."/>
            <person name="Sattley W.M."/>
        </authorList>
    </citation>
    <scope>NUCLEOTIDE SEQUENCE [LARGE SCALE GENOMIC DNA]</scope>
    <source>
        <strain evidence="8">HH</strain>
    </source>
</reference>
<dbReference type="PROSITE" id="PS50887">
    <property type="entry name" value="GGDEF"/>
    <property type="match status" value="1"/>
</dbReference>
<dbReference type="SUPFAM" id="SSF141868">
    <property type="entry name" value="EAL domain-like"/>
    <property type="match status" value="1"/>
</dbReference>
<evidence type="ECO:0000259" key="5">
    <source>
        <dbReference type="PROSITE" id="PS50883"/>
    </source>
</evidence>
<dbReference type="SMART" id="SM00267">
    <property type="entry name" value="GGDEF"/>
    <property type="match status" value="1"/>
</dbReference>
<dbReference type="InterPro" id="IPR011006">
    <property type="entry name" value="CheY-like_superfamily"/>
</dbReference>
<dbReference type="NCBIfam" id="TIGR00254">
    <property type="entry name" value="GGDEF"/>
    <property type="match status" value="1"/>
</dbReference>
<keyword evidence="8" id="KW-1185">Reference proteome</keyword>
<evidence type="ECO:0000256" key="2">
    <source>
        <dbReference type="ARBA" id="ARBA00024867"/>
    </source>
</evidence>
<dbReference type="PROSITE" id="PS50110">
    <property type="entry name" value="RESPONSE_REGULATORY"/>
    <property type="match status" value="1"/>
</dbReference>
<name>A0A5Q2N0S8_9FIRM</name>
<dbReference type="Gene3D" id="3.40.50.2300">
    <property type="match status" value="1"/>
</dbReference>
<dbReference type="GO" id="GO:0071111">
    <property type="term" value="F:cyclic-guanylate-specific phosphodiesterase activity"/>
    <property type="evidence" value="ECO:0007669"/>
    <property type="project" value="InterPro"/>
</dbReference>
<dbReference type="RefSeq" id="WP_153725746.1">
    <property type="nucleotide sequence ID" value="NZ_CP045875.1"/>
</dbReference>
<dbReference type="PANTHER" id="PTHR33121">
    <property type="entry name" value="CYCLIC DI-GMP PHOSPHODIESTERASE PDEF"/>
    <property type="match status" value="1"/>
</dbReference>
<feature type="domain" description="EAL" evidence="5">
    <location>
        <begin position="314"/>
        <end position="562"/>
    </location>
</feature>
<evidence type="ECO:0000313" key="7">
    <source>
        <dbReference type="EMBL" id="QGG48608.1"/>
    </source>
</evidence>
<dbReference type="Gene3D" id="3.30.70.270">
    <property type="match status" value="1"/>
</dbReference>
<gene>
    <name evidence="7" type="ORF">FTV88_2515</name>
</gene>
<evidence type="ECO:0000256" key="1">
    <source>
        <dbReference type="ARBA" id="ARBA00018672"/>
    </source>
</evidence>
<dbReference type="InterPro" id="IPR001789">
    <property type="entry name" value="Sig_transdc_resp-reg_receiver"/>
</dbReference>
<feature type="domain" description="Response regulatory" evidence="4">
    <location>
        <begin position="13"/>
        <end position="129"/>
    </location>
</feature>
<evidence type="ECO:0000256" key="3">
    <source>
        <dbReference type="PROSITE-ProRule" id="PRU00169"/>
    </source>
</evidence>
<dbReference type="InterPro" id="IPR043128">
    <property type="entry name" value="Rev_trsase/Diguanyl_cyclase"/>
</dbReference>
<organism evidence="7 8">
    <name type="scientific">Heliorestis convoluta</name>
    <dbReference type="NCBI Taxonomy" id="356322"/>
    <lineage>
        <taxon>Bacteria</taxon>
        <taxon>Bacillati</taxon>
        <taxon>Bacillota</taxon>
        <taxon>Clostridia</taxon>
        <taxon>Eubacteriales</taxon>
        <taxon>Heliobacteriaceae</taxon>
        <taxon>Heliorestis</taxon>
    </lineage>
</organism>
<dbReference type="InterPro" id="IPR029787">
    <property type="entry name" value="Nucleotide_cyclase"/>
</dbReference>
<dbReference type="SUPFAM" id="SSF55073">
    <property type="entry name" value="Nucleotide cyclase"/>
    <property type="match status" value="1"/>
</dbReference>
<dbReference type="InterPro" id="IPR050706">
    <property type="entry name" value="Cyclic-di-GMP_PDE-like"/>
</dbReference>
<dbReference type="GO" id="GO:0000160">
    <property type="term" value="P:phosphorelay signal transduction system"/>
    <property type="evidence" value="ECO:0007669"/>
    <property type="project" value="InterPro"/>
</dbReference>
<dbReference type="CDD" id="cd01948">
    <property type="entry name" value="EAL"/>
    <property type="match status" value="1"/>
</dbReference>
<dbReference type="EMBL" id="CP045875">
    <property type="protein sequence ID" value="QGG48608.1"/>
    <property type="molecule type" value="Genomic_DNA"/>
</dbReference>
<dbReference type="AlphaFoldDB" id="A0A5Q2N0S8"/>
<dbReference type="Pfam" id="PF00990">
    <property type="entry name" value="GGDEF"/>
    <property type="match status" value="1"/>
</dbReference>
<keyword evidence="3" id="KW-0597">Phosphoprotein</keyword>
<proteinExistence type="predicted"/>
<dbReference type="InterPro" id="IPR001633">
    <property type="entry name" value="EAL_dom"/>
</dbReference>
<accession>A0A5Q2N0S8</accession>
<dbReference type="Gene3D" id="3.20.20.450">
    <property type="entry name" value="EAL domain"/>
    <property type="match status" value="1"/>
</dbReference>
<dbReference type="Pfam" id="PF00563">
    <property type="entry name" value="EAL"/>
    <property type="match status" value="1"/>
</dbReference>
<dbReference type="InterPro" id="IPR035919">
    <property type="entry name" value="EAL_sf"/>
</dbReference>
<evidence type="ECO:0000259" key="4">
    <source>
        <dbReference type="PROSITE" id="PS50110"/>
    </source>
</evidence>
<dbReference type="PROSITE" id="PS50883">
    <property type="entry name" value="EAL"/>
    <property type="match status" value="1"/>
</dbReference>
<dbReference type="SUPFAM" id="SSF52172">
    <property type="entry name" value="CheY-like"/>
    <property type="match status" value="1"/>
</dbReference>
<sequence length="570" mass="66037">MLKELKEKAKKLSVLLVEDDENIRMQMERILKRFFQKVYIAEDGEKGLELFNSKTKQIDLILTDIAMPNMNGLDMIQAMGENRYDQPVIMISAHNDSDNLLRAITVGVDDFIIKPVNVDKLMQVLHKVILEQEKEKKLKQLAKLSIDNVTGLPNRFALSQDLEEKNPLALMLLNIDFFKEVNNVYGFSNGDKLICEMARRIKKHVDDKNYSCYSLQGDEFVILLETDQESDSFTVYSCAEEMVELIKKLESEPFEIEGWEIFRNFTVGIAWNDKGDSSDLLRQADIALNQARADNKKWAIYKENHSIFKEYENNIHWLKKIKEAIQNEGVLLYFQPIVDNTSGQITKYECLVRLRDQDGVIHSPNVFLPIAKKTKTYLLIMKEVIRKALQCFRDSTSDFSINLSVEDILNQEMREYIFQQIDSHMDVAPRLIFEILESEGIDNYEQVIEFIEEVKKRGCKISVDDFGTGYSNFYHVIQLDVDYLKLDGTLIKNLHCDDNAKAVVESIVDFANKLNIKTVAEYVHCDEVQERVRQLQVNYSQGYYIGKPESCPLPKYSEDNKIEKRSQSSP</sequence>